<dbReference type="PANTHER" id="PTHR47234:SF2">
    <property type="entry name" value="TONB-DEPENDENT RECEPTOR"/>
    <property type="match status" value="1"/>
</dbReference>
<organism evidence="13 14">
    <name type="scientific">Pseudoxanthomonas taiwanensis</name>
    <dbReference type="NCBI Taxonomy" id="176598"/>
    <lineage>
        <taxon>Bacteria</taxon>
        <taxon>Pseudomonadati</taxon>
        <taxon>Pseudomonadota</taxon>
        <taxon>Gammaproteobacteria</taxon>
        <taxon>Lysobacterales</taxon>
        <taxon>Lysobacteraceae</taxon>
        <taxon>Pseudoxanthomonas</taxon>
    </lineage>
</organism>
<evidence type="ECO:0000256" key="2">
    <source>
        <dbReference type="ARBA" id="ARBA00022448"/>
    </source>
</evidence>
<dbReference type="CDD" id="cd01347">
    <property type="entry name" value="ligand_gated_channel"/>
    <property type="match status" value="1"/>
</dbReference>
<dbReference type="InterPro" id="IPR036942">
    <property type="entry name" value="Beta-barrel_TonB_sf"/>
</dbReference>
<dbReference type="Proteomes" id="UP000717981">
    <property type="component" value="Unassembled WGS sequence"/>
</dbReference>
<comment type="subcellular location">
    <subcellularLocation>
        <location evidence="1 8">Cell outer membrane</location>
        <topology evidence="1 8">Multi-pass membrane protein</topology>
    </subcellularLocation>
</comment>
<evidence type="ECO:0000259" key="11">
    <source>
        <dbReference type="Pfam" id="PF00593"/>
    </source>
</evidence>
<dbReference type="EMBL" id="PDWK01000002">
    <property type="protein sequence ID" value="KAF1690835.1"/>
    <property type="molecule type" value="Genomic_DNA"/>
</dbReference>
<feature type="chain" id="PRO_5037663824" description="TonB-dependent receptor" evidence="10">
    <location>
        <begin position="29"/>
        <end position="880"/>
    </location>
</feature>
<keyword evidence="3 8" id="KW-1134">Transmembrane beta strand</keyword>
<keyword evidence="4 8" id="KW-0812">Transmembrane</keyword>
<keyword evidence="7 8" id="KW-0998">Cell outer membrane</keyword>
<evidence type="ECO:0000256" key="9">
    <source>
        <dbReference type="RuleBase" id="RU003357"/>
    </source>
</evidence>
<dbReference type="InterPro" id="IPR000531">
    <property type="entry name" value="Beta-barrel_TonB"/>
</dbReference>
<evidence type="ECO:0000256" key="4">
    <source>
        <dbReference type="ARBA" id="ARBA00022692"/>
    </source>
</evidence>
<evidence type="ECO:0000256" key="1">
    <source>
        <dbReference type="ARBA" id="ARBA00004571"/>
    </source>
</evidence>
<keyword evidence="6 8" id="KW-0472">Membrane</keyword>
<comment type="similarity">
    <text evidence="8 9">Belongs to the TonB-dependent receptor family.</text>
</comment>
<reference evidence="13" key="1">
    <citation type="submission" date="2017-10" db="EMBL/GenBank/DDBJ databases">
        <title>Whole genome sequencing of members of genus Pseudoxanthomonas.</title>
        <authorList>
            <person name="Kumar S."/>
            <person name="Bansal K."/>
            <person name="Kaur A."/>
            <person name="Patil P."/>
            <person name="Sharma S."/>
            <person name="Patil P.B."/>
        </authorList>
    </citation>
    <scope>NUCLEOTIDE SEQUENCE</scope>
    <source>
        <strain evidence="13">DSM 22914</strain>
    </source>
</reference>
<comment type="caution">
    <text evidence="13">The sequence shown here is derived from an EMBL/GenBank/DDBJ whole genome shotgun (WGS) entry which is preliminary data.</text>
</comment>
<evidence type="ECO:0000313" key="13">
    <source>
        <dbReference type="EMBL" id="KAF1690835.1"/>
    </source>
</evidence>
<name>A0A921P694_9GAMM</name>
<protein>
    <recommendedName>
        <fullName evidence="15">TonB-dependent receptor</fullName>
    </recommendedName>
</protein>
<dbReference type="InterPro" id="IPR039426">
    <property type="entry name" value="TonB-dep_rcpt-like"/>
</dbReference>
<keyword evidence="10" id="KW-0732">Signal</keyword>
<proteinExistence type="inferred from homology"/>
<dbReference type="Pfam" id="PF07715">
    <property type="entry name" value="Plug"/>
    <property type="match status" value="1"/>
</dbReference>
<evidence type="ECO:0008006" key="15">
    <source>
        <dbReference type="Google" id="ProtNLM"/>
    </source>
</evidence>
<keyword evidence="14" id="KW-1185">Reference proteome</keyword>
<dbReference type="RefSeq" id="WP_162123214.1">
    <property type="nucleotide sequence ID" value="NZ_PDWK01000002.1"/>
</dbReference>
<gene>
    <name evidence="13" type="ORF">CR938_01000</name>
</gene>
<dbReference type="PROSITE" id="PS52016">
    <property type="entry name" value="TONB_DEPENDENT_REC_3"/>
    <property type="match status" value="1"/>
</dbReference>
<dbReference type="InterPro" id="IPR012910">
    <property type="entry name" value="Plug_dom"/>
</dbReference>
<evidence type="ECO:0000256" key="5">
    <source>
        <dbReference type="ARBA" id="ARBA00023077"/>
    </source>
</evidence>
<feature type="domain" description="TonB-dependent receptor-like beta-barrel" evidence="11">
    <location>
        <begin position="360"/>
        <end position="844"/>
    </location>
</feature>
<dbReference type="InterPro" id="IPR037066">
    <property type="entry name" value="Plug_dom_sf"/>
</dbReference>
<evidence type="ECO:0000256" key="3">
    <source>
        <dbReference type="ARBA" id="ARBA00022452"/>
    </source>
</evidence>
<evidence type="ECO:0000256" key="7">
    <source>
        <dbReference type="ARBA" id="ARBA00023237"/>
    </source>
</evidence>
<keyword evidence="2 8" id="KW-0813">Transport</keyword>
<dbReference type="Gene3D" id="2.40.170.20">
    <property type="entry name" value="TonB-dependent receptor, beta-barrel domain"/>
    <property type="match status" value="1"/>
</dbReference>
<feature type="domain" description="TonB-dependent receptor plug" evidence="12">
    <location>
        <begin position="50"/>
        <end position="162"/>
    </location>
</feature>
<dbReference type="Pfam" id="PF00593">
    <property type="entry name" value="TonB_dep_Rec_b-barrel"/>
    <property type="match status" value="1"/>
</dbReference>
<evidence type="ECO:0000256" key="10">
    <source>
        <dbReference type="SAM" id="SignalP"/>
    </source>
</evidence>
<dbReference type="PANTHER" id="PTHR47234">
    <property type="match status" value="1"/>
</dbReference>
<keyword evidence="5 9" id="KW-0798">TonB box</keyword>
<sequence length="880" mass="94876">MNRKTHKLRDAIAIALLAGAGGTTVAYAQEATTLDRVEVTGSRIKRAEIEGPNPVTVITREEIELSGELSVADFLRNNVFNSYGSARESSGSASGSYATFSMRGLGSYYTLVLLDGRRMTKSASIDGAAANVNLIPTAAIERIEILREGAGAIYGADAIGGVVNVILRKDYEGLNVTVGHEAPDGPGPNASNASISGGISSDRGNVTFVIDHAERDLMYNREILPILAKHGFSPETPGLASAFLSAFNAPANFYSGETGLVGAPNCDQYPNSIRVGQVCRFHHNMTSANEASLKRDSLLVNANYELTENTRFFFRGIATDTSSLGVYAAAPVDSFPTIAADNPFNPFGVDGTLYYRFTPLGTRDALRRDYYRDYSFGLEGQNDWFGGSTWQLYAGHGRVSLSSVNYNYGLSSALQQAIDSGNFNPFDPNHPSVAEYAPQIGHTVYVENEQRTVNVGGNIGFDLFEIGGRPSGFVLGFDYFDDRLTFQYDSQSAAGNVFGSAGAGLGGERANYAVYFESLLPLLETLNVSLAGRYDSYNDVGSKFSPRVSLEFRPLESLLLRGSWGKGFRAPTMGDLYGAPSTTNLEIPPLSSANLPGGDPVACQALTQYRNSSGNASYQPYPVNPCGTNAQYQFTVTSNPDLKPEEATNWGAGFVWSPTENVSVAVDYFDIKLENIIASVPRALALSFGEQGRANYGVTRGPNVVAPGGAILPGPIQNILLPVDNGAMQRTKGVDLDLTYRFDIGAAGRMNTKLVWSHILADDFTPIAADTLEQAGTLGLPQDRAQLFVAWERGDWGAAVITNYIGDHSDGTPGTSIPSWTTVDAQVNVALPWNGRVTLGVRNVANKMPPFNVNYGSPFYDNSLYNMYGRVPYIRYEQNF</sequence>
<evidence type="ECO:0000259" key="12">
    <source>
        <dbReference type="Pfam" id="PF07715"/>
    </source>
</evidence>
<dbReference type="AlphaFoldDB" id="A0A921P694"/>
<dbReference type="GO" id="GO:0009279">
    <property type="term" value="C:cell outer membrane"/>
    <property type="evidence" value="ECO:0007669"/>
    <property type="project" value="UniProtKB-SubCell"/>
</dbReference>
<evidence type="ECO:0000313" key="14">
    <source>
        <dbReference type="Proteomes" id="UP000717981"/>
    </source>
</evidence>
<accession>A0A921P694</accession>
<evidence type="ECO:0000256" key="6">
    <source>
        <dbReference type="ARBA" id="ARBA00023136"/>
    </source>
</evidence>
<evidence type="ECO:0000256" key="8">
    <source>
        <dbReference type="PROSITE-ProRule" id="PRU01360"/>
    </source>
</evidence>
<dbReference type="Gene3D" id="2.170.130.10">
    <property type="entry name" value="TonB-dependent receptor, plug domain"/>
    <property type="match status" value="1"/>
</dbReference>
<dbReference type="SUPFAM" id="SSF56935">
    <property type="entry name" value="Porins"/>
    <property type="match status" value="1"/>
</dbReference>
<dbReference type="OrthoDB" id="6276154at2"/>
<feature type="signal peptide" evidence="10">
    <location>
        <begin position="1"/>
        <end position="28"/>
    </location>
</feature>